<feature type="transmembrane region" description="Helical" evidence="7">
    <location>
        <begin position="324"/>
        <end position="347"/>
    </location>
</feature>
<proteinExistence type="predicted"/>
<evidence type="ECO:0000256" key="7">
    <source>
        <dbReference type="SAM" id="Phobius"/>
    </source>
</evidence>
<evidence type="ECO:0000256" key="2">
    <source>
        <dbReference type="ARBA" id="ARBA00022448"/>
    </source>
</evidence>
<evidence type="ECO:0000259" key="8">
    <source>
        <dbReference type="Pfam" id="PF02687"/>
    </source>
</evidence>
<feature type="transmembrane region" description="Helical" evidence="7">
    <location>
        <begin position="290"/>
        <end position="312"/>
    </location>
</feature>
<dbReference type="InterPro" id="IPR051125">
    <property type="entry name" value="ABC-4/HrtB_transporter"/>
</dbReference>
<organism evidence="9 10">
    <name type="scientific">Corynebacterium alimapuense</name>
    <dbReference type="NCBI Taxonomy" id="1576874"/>
    <lineage>
        <taxon>Bacteria</taxon>
        <taxon>Bacillati</taxon>
        <taxon>Actinomycetota</taxon>
        <taxon>Actinomycetes</taxon>
        <taxon>Mycobacteriales</taxon>
        <taxon>Corynebacteriaceae</taxon>
        <taxon>Corynebacterium</taxon>
    </lineage>
</organism>
<protein>
    <submittedName>
        <fullName evidence="9">ABC transporter permease</fullName>
    </submittedName>
</protein>
<feature type="transmembrane region" description="Helical" evidence="7">
    <location>
        <begin position="15"/>
        <end position="35"/>
    </location>
</feature>
<dbReference type="OrthoDB" id="5242186at2"/>
<feature type="transmembrane region" description="Helical" evidence="7">
    <location>
        <begin position="243"/>
        <end position="262"/>
    </location>
</feature>
<dbReference type="EMBL" id="PTJO01000006">
    <property type="protein sequence ID" value="RNE48093.1"/>
    <property type="molecule type" value="Genomic_DNA"/>
</dbReference>
<keyword evidence="5 7" id="KW-1133">Transmembrane helix</keyword>
<keyword evidence="3" id="KW-1003">Cell membrane</keyword>
<dbReference type="RefSeq" id="WP_123048668.1">
    <property type="nucleotide sequence ID" value="NZ_PTJO01000006.1"/>
</dbReference>
<keyword evidence="10" id="KW-1185">Reference proteome</keyword>
<evidence type="ECO:0000313" key="9">
    <source>
        <dbReference type="EMBL" id="RNE48093.1"/>
    </source>
</evidence>
<dbReference type="PANTHER" id="PTHR43738">
    <property type="entry name" value="ABC TRANSPORTER, MEMBRANE PROTEIN"/>
    <property type="match status" value="1"/>
</dbReference>
<feature type="domain" description="ABC3 transporter permease C-terminal" evidence="8">
    <location>
        <begin position="244"/>
        <end position="350"/>
    </location>
</feature>
<dbReference type="GO" id="GO:0005886">
    <property type="term" value="C:plasma membrane"/>
    <property type="evidence" value="ECO:0007669"/>
    <property type="project" value="UniProtKB-SubCell"/>
</dbReference>
<dbReference type="InterPro" id="IPR003838">
    <property type="entry name" value="ABC3_permease_C"/>
</dbReference>
<dbReference type="PANTHER" id="PTHR43738:SF1">
    <property type="entry name" value="HEMIN TRANSPORT SYSTEM PERMEASE PROTEIN HRTB-RELATED"/>
    <property type="match status" value="1"/>
</dbReference>
<dbReference type="Proteomes" id="UP000266975">
    <property type="component" value="Unassembled WGS sequence"/>
</dbReference>
<gene>
    <name evidence="9" type="ORF">C5L39_09430</name>
</gene>
<dbReference type="Pfam" id="PF02687">
    <property type="entry name" value="FtsX"/>
    <property type="match status" value="1"/>
</dbReference>
<keyword evidence="4 7" id="KW-0812">Transmembrane</keyword>
<evidence type="ECO:0000313" key="10">
    <source>
        <dbReference type="Proteomes" id="UP000266975"/>
    </source>
</evidence>
<evidence type="ECO:0000256" key="3">
    <source>
        <dbReference type="ARBA" id="ARBA00022475"/>
    </source>
</evidence>
<evidence type="ECO:0000256" key="6">
    <source>
        <dbReference type="ARBA" id="ARBA00023136"/>
    </source>
</evidence>
<name>A0A3M8K4E1_9CORY</name>
<evidence type="ECO:0000256" key="5">
    <source>
        <dbReference type="ARBA" id="ARBA00022989"/>
    </source>
</evidence>
<reference evidence="9 10" key="1">
    <citation type="submission" date="2018-02" db="EMBL/GenBank/DDBJ databases">
        <title>Corynebacterium alimpuense sp. nov., a marine obligate actinomycete isolated from sediments of Valparaiso bay, Chile.</title>
        <authorList>
            <person name="Claverias F."/>
            <person name="Gonzales-Siles L."/>
            <person name="Salva-Serra F."/>
            <person name="Inganaes E."/>
            <person name="Molin K."/>
            <person name="Cumsille A."/>
            <person name="Undabarrena A."/>
            <person name="Couve E."/>
            <person name="Moore E.R.B."/>
            <person name="Gomila M."/>
            <person name="Camara B."/>
        </authorList>
    </citation>
    <scope>NUCLEOTIDE SEQUENCE [LARGE SCALE GENOMIC DNA]</scope>
    <source>
        <strain evidence="9 10">CCUG 69366</strain>
    </source>
</reference>
<evidence type="ECO:0000256" key="1">
    <source>
        <dbReference type="ARBA" id="ARBA00004651"/>
    </source>
</evidence>
<evidence type="ECO:0000256" key="4">
    <source>
        <dbReference type="ARBA" id="ARBA00022692"/>
    </source>
</evidence>
<keyword evidence="6 7" id="KW-0472">Membrane</keyword>
<dbReference type="AlphaFoldDB" id="A0A3M8K4E1"/>
<comment type="subcellular location">
    <subcellularLocation>
        <location evidence="1">Cell membrane</location>
        <topology evidence="1">Multi-pass membrane protein</topology>
    </subcellularLocation>
</comment>
<keyword evidence="2" id="KW-0813">Transport</keyword>
<sequence>MFLGIRDIVHARGRFALIGAVVALITLLLVMLTGLTSGLGAQSTSALSTLGPDRFAFAPVTEGEDAQISFTDSAVTVDNVEAWENTAGIASVSPVGLTMTRLEASSAASVAVIGLPAGDSLPGGGQIPAGGVVVSSSLIDAAGTRPGDSITLGGVEVELLSNAPDEFYSHVPVVWADTATWQAVSHVDEEAVGTVLAIDGELTDSEWTEASSQTGTVVATVQESFSGLASYQSEQGSLRAMQGFLYGISALVTVSFLAVWTIQRTRDLAILRALGASTRYLMTDSLGQGALILGLGVTAGSVVGWGLGVFAAQAVPIALSPVTVIAPAVGIWLLGVVGAFIATWQVASVDPLSALGGNA</sequence>
<accession>A0A3M8K4E1</accession>
<comment type="caution">
    <text evidence="9">The sequence shown here is derived from an EMBL/GenBank/DDBJ whole genome shotgun (WGS) entry which is preliminary data.</text>
</comment>